<keyword evidence="2" id="KW-1133">Transmembrane helix</keyword>
<keyword evidence="4" id="KW-1185">Reference proteome</keyword>
<reference evidence="3 4" key="1">
    <citation type="submission" date="2023-09" db="EMBL/GenBank/DDBJ databases">
        <title>Genomes of two closely related lineages of the louse Polyplax serrata with different host specificities.</title>
        <authorList>
            <person name="Martinu J."/>
            <person name="Tarabai H."/>
            <person name="Stefka J."/>
            <person name="Hypsa V."/>
        </authorList>
    </citation>
    <scope>NUCLEOTIDE SEQUENCE [LARGE SCALE GENOMIC DNA]</scope>
    <source>
        <strain evidence="3">98ZLc_SE</strain>
    </source>
</reference>
<dbReference type="EMBL" id="JAWJWF010000050">
    <property type="protein sequence ID" value="KAK6618355.1"/>
    <property type="molecule type" value="Genomic_DNA"/>
</dbReference>
<keyword evidence="2" id="KW-0472">Membrane</keyword>
<evidence type="ECO:0000256" key="1">
    <source>
        <dbReference type="SAM" id="MobiDB-lite"/>
    </source>
</evidence>
<gene>
    <name evidence="3" type="ORF">RUM44_002807</name>
</gene>
<comment type="caution">
    <text evidence="3">The sequence shown here is derived from an EMBL/GenBank/DDBJ whole genome shotgun (WGS) entry which is preliminary data.</text>
</comment>
<feature type="region of interest" description="Disordered" evidence="1">
    <location>
        <begin position="406"/>
        <end position="436"/>
    </location>
</feature>
<dbReference type="Proteomes" id="UP001359485">
    <property type="component" value="Unassembled WGS sequence"/>
</dbReference>
<protein>
    <submittedName>
        <fullName evidence="3">Uncharacterized protein</fullName>
    </submittedName>
</protein>
<evidence type="ECO:0000313" key="4">
    <source>
        <dbReference type="Proteomes" id="UP001359485"/>
    </source>
</evidence>
<feature type="compositionally biased region" description="Polar residues" evidence="1">
    <location>
        <begin position="426"/>
        <end position="436"/>
    </location>
</feature>
<keyword evidence="2" id="KW-0812">Transmembrane</keyword>
<organism evidence="3 4">
    <name type="scientific">Polyplax serrata</name>
    <name type="common">Common mouse louse</name>
    <dbReference type="NCBI Taxonomy" id="468196"/>
    <lineage>
        <taxon>Eukaryota</taxon>
        <taxon>Metazoa</taxon>
        <taxon>Ecdysozoa</taxon>
        <taxon>Arthropoda</taxon>
        <taxon>Hexapoda</taxon>
        <taxon>Insecta</taxon>
        <taxon>Pterygota</taxon>
        <taxon>Neoptera</taxon>
        <taxon>Paraneoptera</taxon>
        <taxon>Psocodea</taxon>
        <taxon>Troctomorpha</taxon>
        <taxon>Phthiraptera</taxon>
        <taxon>Anoplura</taxon>
        <taxon>Polyplacidae</taxon>
        <taxon>Polyplax</taxon>
    </lineage>
</organism>
<accession>A0ABR1AFT2</accession>
<name>A0ABR1AFT2_POLSC</name>
<evidence type="ECO:0000256" key="2">
    <source>
        <dbReference type="SAM" id="Phobius"/>
    </source>
</evidence>
<feature type="compositionally biased region" description="Basic and acidic residues" evidence="1">
    <location>
        <begin position="193"/>
        <end position="213"/>
    </location>
</feature>
<feature type="region of interest" description="Disordered" evidence="1">
    <location>
        <begin position="193"/>
        <end position="305"/>
    </location>
</feature>
<feature type="transmembrane region" description="Helical" evidence="2">
    <location>
        <begin position="14"/>
        <end position="33"/>
    </location>
</feature>
<feature type="compositionally biased region" description="Basic and acidic residues" evidence="1">
    <location>
        <begin position="406"/>
        <end position="419"/>
    </location>
</feature>
<evidence type="ECO:0000313" key="3">
    <source>
        <dbReference type="EMBL" id="KAK6618355.1"/>
    </source>
</evidence>
<sequence>MNQMIHRSFSLVKLIDYSLIFFLFPWNFLLIGLHQHLRWPLRHFDDRSTAAKFSPSKWTSRSRVSSVIFPASPSFLARTSLECESSQLLRQDHSREHFSAEAIPLCQVTQPRSEQQANFVSFNVPTINNGVREKAENRKRPIEQFKNYIPGGGKIVKLENDSTSFEKKEKINNVCSLVGNEYQFQNVLGVHRSDRNVRNSDEHDSKEYKDAHMQHNPAFLGDTGNYRLGSKEEDGEAADSVPAPAIPGSSTQREKPKRYSRSSLRKQKRRYYDDRDPEPCNNVPTSECKENPDTNFQESETERNKLPNEVKTAEMRRKTLLRKISLQDTYLNYNQDYWLDFKKSPRFHKSIDLGYFGKEEIVKVQNQRIKKKTNDKKVQVCIWPEAVHSEGAGSLDQFLIGSDPVRPESKKEALTRSDSDPLLFSKRSSPSHLRPINNNSNEEVICRFMSESEGRVGRSQSWFLFPSNENIPLFSERTGLIETDFDGFEEASLGSEDERSFIGERKVSFSGREVLNKRKNASRVEKDFYSFSSHFPDYDNFYEIKLNNSESEESDDGDVTVGNDFW</sequence>
<feature type="compositionally biased region" description="Basic residues" evidence="1">
    <location>
        <begin position="255"/>
        <end position="269"/>
    </location>
</feature>
<proteinExistence type="predicted"/>